<keyword evidence="4 6" id="KW-1133">Transmembrane helix</keyword>
<feature type="transmembrane region" description="Helical" evidence="6">
    <location>
        <begin position="100"/>
        <end position="122"/>
    </location>
</feature>
<dbReference type="GO" id="GO:0022904">
    <property type="term" value="P:respiratory electron transport chain"/>
    <property type="evidence" value="ECO:0007669"/>
    <property type="project" value="InterPro"/>
</dbReference>
<evidence type="ECO:0000256" key="2">
    <source>
        <dbReference type="ARBA" id="ARBA00022475"/>
    </source>
</evidence>
<dbReference type="InterPro" id="IPR016174">
    <property type="entry name" value="Di-haem_cyt_TM"/>
</dbReference>
<dbReference type="GO" id="GO:0020037">
    <property type="term" value="F:heme binding"/>
    <property type="evidence" value="ECO:0007669"/>
    <property type="project" value="TreeGrafter"/>
</dbReference>
<dbReference type="EMBL" id="CP042436">
    <property type="protein sequence ID" value="QEC64653.1"/>
    <property type="molecule type" value="Genomic_DNA"/>
</dbReference>
<reference evidence="8 9" key="1">
    <citation type="journal article" date="2017" name="Curr. Microbiol.">
        <title>Mucilaginibacter ginsenosidivorans sp. nov., Isolated from Soil of Ginseng Field.</title>
        <authorList>
            <person name="Kim M.M."/>
            <person name="Siddiqi M.Z."/>
            <person name="Im W.T."/>
        </authorList>
    </citation>
    <scope>NUCLEOTIDE SEQUENCE [LARGE SCALE GENOMIC DNA]</scope>
    <source>
        <strain evidence="8 9">Gsoil 3017</strain>
    </source>
</reference>
<feature type="transmembrane region" description="Helical" evidence="6">
    <location>
        <begin position="12"/>
        <end position="33"/>
    </location>
</feature>
<feature type="transmembrane region" description="Helical" evidence="6">
    <location>
        <begin position="208"/>
        <end position="228"/>
    </location>
</feature>
<accession>A0A5B8V1H7</accession>
<dbReference type="OrthoDB" id="197262at2"/>
<dbReference type="InterPro" id="IPR011577">
    <property type="entry name" value="Cyt_b561_bac/Ni-Hgenase"/>
</dbReference>
<dbReference type="Gene3D" id="1.20.950.20">
    <property type="entry name" value="Transmembrane di-heme cytochromes, Chain C"/>
    <property type="match status" value="1"/>
</dbReference>
<dbReference type="PANTHER" id="PTHR30485">
    <property type="entry name" value="NI/FE-HYDROGENASE 1 B-TYPE CYTOCHROME SUBUNIT"/>
    <property type="match status" value="1"/>
</dbReference>
<proteinExistence type="predicted"/>
<dbReference type="PANTHER" id="PTHR30485:SF1">
    <property type="entry name" value="CYTOCHROME YDHU-RELATED"/>
    <property type="match status" value="1"/>
</dbReference>
<keyword evidence="2" id="KW-1003">Cell membrane</keyword>
<evidence type="ECO:0000256" key="1">
    <source>
        <dbReference type="ARBA" id="ARBA00004651"/>
    </source>
</evidence>
<comment type="subcellular location">
    <subcellularLocation>
        <location evidence="1">Cell membrane</location>
        <topology evidence="1">Multi-pass membrane protein</topology>
    </subcellularLocation>
</comment>
<feature type="transmembrane region" description="Helical" evidence="6">
    <location>
        <begin position="164"/>
        <end position="188"/>
    </location>
</feature>
<organism evidence="8 9">
    <name type="scientific">Mucilaginibacter ginsenosidivorans</name>
    <dbReference type="NCBI Taxonomy" id="398053"/>
    <lineage>
        <taxon>Bacteria</taxon>
        <taxon>Pseudomonadati</taxon>
        <taxon>Bacteroidota</taxon>
        <taxon>Sphingobacteriia</taxon>
        <taxon>Sphingobacteriales</taxon>
        <taxon>Sphingobacteriaceae</taxon>
        <taxon>Mucilaginibacter</taxon>
    </lineage>
</organism>
<evidence type="ECO:0000256" key="6">
    <source>
        <dbReference type="SAM" id="Phobius"/>
    </source>
</evidence>
<evidence type="ECO:0000259" key="7">
    <source>
        <dbReference type="Pfam" id="PF01292"/>
    </source>
</evidence>
<evidence type="ECO:0000313" key="9">
    <source>
        <dbReference type="Proteomes" id="UP000321479"/>
    </source>
</evidence>
<dbReference type="AlphaFoldDB" id="A0A5B8V1H7"/>
<keyword evidence="9" id="KW-1185">Reference proteome</keyword>
<evidence type="ECO:0000256" key="4">
    <source>
        <dbReference type="ARBA" id="ARBA00022989"/>
    </source>
</evidence>
<evidence type="ECO:0000256" key="3">
    <source>
        <dbReference type="ARBA" id="ARBA00022692"/>
    </source>
</evidence>
<dbReference type="RefSeq" id="WP_147033487.1">
    <property type="nucleotide sequence ID" value="NZ_CP042436.1"/>
</dbReference>
<dbReference type="KEGG" id="mgin:FRZ54_19455"/>
<dbReference type="GO" id="GO:0009055">
    <property type="term" value="F:electron transfer activity"/>
    <property type="evidence" value="ECO:0007669"/>
    <property type="project" value="InterPro"/>
</dbReference>
<sequence>MESIRHKRWVKGSHFIITLSFLALSFSGFVILMSHPRLYWGEVGNDLTPALFELPISRNYHHGGWEKSEAFFKTANSPVTAGRTYDIFNQNGWGRSTHFLAAWFLVITGVIYLLAGFFTGHFRRNIWPRIKELKPGLLWHDLVAHFRRQTLSGNRSQYGLLQRCTYFSVIFFLLPLIALTGMTMSPAITAGYPFLTKIFFGVQSARTIHFFASVALILFLLVHIVMVVRSGFKQNILAITIGKRNGKKTDQQA</sequence>
<evidence type="ECO:0000256" key="5">
    <source>
        <dbReference type="ARBA" id="ARBA00023136"/>
    </source>
</evidence>
<dbReference type="SUPFAM" id="SSF81342">
    <property type="entry name" value="Transmembrane di-heme cytochromes"/>
    <property type="match status" value="1"/>
</dbReference>
<keyword evidence="3 6" id="KW-0812">Transmembrane</keyword>
<name>A0A5B8V1H7_9SPHI</name>
<protein>
    <recommendedName>
        <fullName evidence="7">Cytochrome b561 bacterial/Ni-hydrogenase domain-containing protein</fullName>
    </recommendedName>
</protein>
<dbReference type="Pfam" id="PF01292">
    <property type="entry name" value="Ni_hydr_CYTB"/>
    <property type="match status" value="1"/>
</dbReference>
<dbReference type="Proteomes" id="UP000321479">
    <property type="component" value="Chromosome"/>
</dbReference>
<evidence type="ECO:0000313" key="8">
    <source>
        <dbReference type="EMBL" id="QEC64653.1"/>
    </source>
</evidence>
<gene>
    <name evidence="8" type="ORF">FRZ54_19455</name>
</gene>
<feature type="domain" description="Cytochrome b561 bacterial/Ni-hydrogenase" evidence="7">
    <location>
        <begin position="5"/>
        <end position="234"/>
    </location>
</feature>
<dbReference type="InterPro" id="IPR051542">
    <property type="entry name" value="Hydrogenase_cytochrome"/>
</dbReference>
<dbReference type="GO" id="GO:0005886">
    <property type="term" value="C:plasma membrane"/>
    <property type="evidence" value="ECO:0007669"/>
    <property type="project" value="UniProtKB-SubCell"/>
</dbReference>
<keyword evidence="5 6" id="KW-0472">Membrane</keyword>